<sequence length="109" mass="12012">MAGKFEVKTAKDGQFMFNLKAGNGQVILTSELYKTHAAALNGVESVKKNAPDDAHYERRENKNGEPYFILKAANHQEIGRSEYYSSKAALENGIESVKKHAPDATVVDI</sequence>
<dbReference type="PANTHER" id="PTHR40606">
    <property type="match status" value="1"/>
</dbReference>
<feature type="domain" description="DUF1508" evidence="1">
    <location>
        <begin position="10"/>
        <end position="57"/>
    </location>
</feature>
<dbReference type="RefSeq" id="WP_115434586.1">
    <property type="nucleotide sequence ID" value="NZ_CP031337.1"/>
</dbReference>
<dbReference type="InterPro" id="IPR051141">
    <property type="entry name" value="UPF0339_domain"/>
</dbReference>
<dbReference type="InterPro" id="IPR036913">
    <property type="entry name" value="YegP-like_sf"/>
</dbReference>
<dbReference type="KEGG" id="ccah:DWG20_15200"/>
<gene>
    <name evidence="2" type="ORF">DWG20_15200</name>
</gene>
<protein>
    <submittedName>
        <fullName evidence="2">DUF1508 domain-containing protein</fullName>
    </submittedName>
</protein>
<dbReference type="InterPro" id="IPR010879">
    <property type="entry name" value="DUF1508"/>
</dbReference>
<dbReference type="SUPFAM" id="SSF160113">
    <property type="entry name" value="YegP-like"/>
    <property type="match status" value="2"/>
</dbReference>
<proteinExistence type="predicted"/>
<dbReference type="EMBL" id="CP031337">
    <property type="protein sequence ID" value="AXK40659.1"/>
    <property type="molecule type" value="Genomic_DNA"/>
</dbReference>
<reference evidence="2 3" key="1">
    <citation type="submission" date="2018-07" db="EMBL/GenBank/DDBJ databases">
        <title>Crenobacter cavernae sp. nov., isolated from a karst cave.</title>
        <authorList>
            <person name="Zhu H."/>
        </authorList>
    </citation>
    <scope>NUCLEOTIDE SEQUENCE [LARGE SCALE GENOMIC DNA]</scope>
    <source>
        <strain evidence="2 3">K1W11S-77</strain>
    </source>
</reference>
<evidence type="ECO:0000313" key="3">
    <source>
        <dbReference type="Proteomes" id="UP000254537"/>
    </source>
</evidence>
<dbReference type="OrthoDB" id="9802792at2"/>
<dbReference type="Gene3D" id="2.30.29.80">
    <property type="match status" value="1"/>
</dbReference>
<dbReference type="Pfam" id="PF07411">
    <property type="entry name" value="DUF1508"/>
    <property type="match status" value="2"/>
</dbReference>
<feature type="domain" description="DUF1508" evidence="1">
    <location>
        <begin position="62"/>
        <end position="108"/>
    </location>
</feature>
<accession>A0A345Y9Q7</accession>
<evidence type="ECO:0000313" key="2">
    <source>
        <dbReference type="EMBL" id="AXK40659.1"/>
    </source>
</evidence>
<organism evidence="2 3">
    <name type="scientific">Crenobacter cavernae</name>
    <dbReference type="NCBI Taxonomy" id="2290923"/>
    <lineage>
        <taxon>Bacteria</taxon>
        <taxon>Pseudomonadati</taxon>
        <taxon>Pseudomonadota</taxon>
        <taxon>Betaproteobacteria</taxon>
        <taxon>Neisseriales</taxon>
        <taxon>Neisseriaceae</taxon>
        <taxon>Crenobacter</taxon>
    </lineage>
</organism>
<evidence type="ECO:0000259" key="1">
    <source>
        <dbReference type="Pfam" id="PF07411"/>
    </source>
</evidence>
<dbReference type="PANTHER" id="PTHR40606:SF1">
    <property type="entry name" value="UPF0339 PROTEIN YEGP"/>
    <property type="match status" value="1"/>
</dbReference>
<name>A0A345Y9Q7_9NEIS</name>
<dbReference type="Proteomes" id="UP000254537">
    <property type="component" value="Chromosome"/>
</dbReference>
<dbReference type="AlphaFoldDB" id="A0A345Y9Q7"/>